<gene>
    <name evidence="2" type="ORF">B4U37_03280</name>
</gene>
<keyword evidence="3" id="KW-1185">Reference proteome</keyword>
<organism evidence="2 3">
    <name type="scientific">Sutcliffiella horikoshii</name>
    <dbReference type="NCBI Taxonomy" id="79883"/>
    <lineage>
        <taxon>Bacteria</taxon>
        <taxon>Bacillati</taxon>
        <taxon>Bacillota</taxon>
        <taxon>Bacilli</taxon>
        <taxon>Bacillales</taxon>
        <taxon>Bacillaceae</taxon>
        <taxon>Sutcliffiella</taxon>
    </lineage>
</organism>
<dbReference type="Proteomes" id="UP000195573">
    <property type="component" value="Chromosome"/>
</dbReference>
<keyword evidence="1" id="KW-1133">Transmembrane helix</keyword>
<dbReference type="EMBL" id="CP020880">
    <property type="protein sequence ID" value="ART75125.1"/>
    <property type="molecule type" value="Genomic_DNA"/>
</dbReference>
<protein>
    <submittedName>
        <fullName evidence="2">Spore coat protein</fullName>
    </submittedName>
</protein>
<keyword evidence="1" id="KW-0812">Transmembrane</keyword>
<evidence type="ECO:0000313" key="3">
    <source>
        <dbReference type="Proteomes" id="UP000195573"/>
    </source>
</evidence>
<reference evidence="2 3" key="1">
    <citation type="submission" date="2017-04" db="EMBL/GenBank/DDBJ databases">
        <title>Complete Genome Sequence of the Bacillus horikoshii 20a strain from Cuatro Cienegas, Coahuila, Mexico.</title>
        <authorList>
            <person name="Zarza E."/>
            <person name="Alcaraz L.D."/>
            <person name="Aguilar-Salinas B."/>
            <person name="Islas A."/>
            <person name="Olmedo-Alvarez G."/>
        </authorList>
    </citation>
    <scope>NUCLEOTIDE SEQUENCE [LARGE SCALE GENOMIC DNA]</scope>
    <source>
        <strain evidence="2 3">20a</strain>
    </source>
</reference>
<keyword evidence="1" id="KW-0472">Membrane</keyword>
<evidence type="ECO:0000313" key="2">
    <source>
        <dbReference type="EMBL" id="ART75125.1"/>
    </source>
</evidence>
<name>A0ABN4Z9U8_9BACI</name>
<keyword evidence="2" id="KW-0946">Virion</keyword>
<proteinExistence type="predicted"/>
<sequence length="87" mass="9451">MRECSLVNFNYNDQRRIVGRPGFGLGGFGSGFGVRPGLGFGRPGFGFGGVGFGLPFVTGLAAGALLTPRPYPYYPYPPYPYPPYPYY</sequence>
<evidence type="ECO:0000256" key="1">
    <source>
        <dbReference type="SAM" id="Phobius"/>
    </source>
</evidence>
<feature type="transmembrane region" description="Helical" evidence="1">
    <location>
        <begin position="45"/>
        <end position="66"/>
    </location>
</feature>
<accession>A0ABN4Z9U8</accession>
<keyword evidence="2" id="KW-0167">Capsid protein</keyword>